<dbReference type="AlphaFoldDB" id="A0A9D9NIK4"/>
<protein>
    <recommendedName>
        <fullName evidence="4">Outer membrane protein transport protein (OMPP1/FadL/TodX)</fullName>
    </recommendedName>
</protein>
<comment type="caution">
    <text evidence="2">The sequence shown here is derived from an EMBL/GenBank/DDBJ whole genome shotgun (WGS) entry which is preliminary data.</text>
</comment>
<dbReference type="Gene3D" id="2.40.160.60">
    <property type="entry name" value="Outer membrane protein transport protein (OMPP1/FadL/TodX)"/>
    <property type="match status" value="1"/>
</dbReference>
<evidence type="ECO:0000313" key="3">
    <source>
        <dbReference type="Proteomes" id="UP000823757"/>
    </source>
</evidence>
<name>A0A9D9NIK4_9BACT</name>
<keyword evidence="1" id="KW-0732">Signal</keyword>
<feature type="signal peptide" evidence="1">
    <location>
        <begin position="1"/>
        <end position="23"/>
    </location>
</feature>
<evidence type="ECO:0008006" key="4">
    <source>
        <dbReference type="Google" id="ProtNLM"/>
    </source>
</evidence>
<evidence type="ECO:0000313" key="2">
    <source>
        <dbReference type="EMBL" id="MBO8474961.1"/>
    </source>
</evidence>
<evidence type="ECO:0000256" key="1">
    <source>
        <dbReference type="SAM" id="SignalP"/>
    </source>
</evidence>
<proteinExistence type="predicted"/>
<organism evidence="2 3">
    <name type="scientific">Candidatus Cryptobacteroides faecigallinarum</name>
    <dbReference type="NCBI Taxonomy" id="2840763"/>
    <lineage>
        <taxon>Bacteria</taxon>
        <taxon>Pseudomonadati</taxon>
        <taxon>Bacteroidota</taxon>
        <taxon>Bacteroidia</taxon>
        <taxon>Bacteroidales</taxon>
        <taxon>Candidatus Cryptobacteroides</taxon>
    </lineage>
</organism>
<gene>
    <name evidence="2" type="ORF">IAB91_06705</name>
</gene>
<reference evidence="2" key="2">
    <citation type="journal article" date="2021" name="PeerJ">
        <title>Extensive microbial diversity within the chicken gut microbiome revealed by metagenomics and culture.</title>
        <authorList>
            <person name="Gilroy R."/>
            <person name="Ravi A."/>
            <person name="Getino M."/>
            <person name="Pursley I."/>
            <person name="Horton D.L."/>
            <person name="Alikhan N.F."/>
            <person name="Baker D."/>
            <person name="Gharbi K."/>
            <person name="Hall N."/>
            <person name="Watson M."/>
            <person name="Adriaenssens E.M."/>
            <person name="Foster-Nyarko E."/>
            <person name="Jarju S."/>
            <person name="Secka A."/>
            <person name="Antonio M."/>
            <person name="Oren A."/>
            <person name="Chaudhuri R.R."/>
            <person name="La Ragione R."/>
            <person name="Hildebrand F."/>
            <person name="Pallen M.J."/>
        </authorList>
    </citation>
    <scope>NUCLEOTIDE SEQUENCE</scope>
    <source>
        <strain evidence="2">B1-13419</strain>
    </source>
</reference>
<dbReference type="Proteomes" id="UP000823757">
    <property type="component" value="Unassembled WGS sequence"/>
</dbReference>
<feature type="chain" id="PRO_5038790092" description="Outer membrane protein transport protein (OMPP1/FadL/TodX)" evidence="1">
    <location>
        <begin position="24"/>
        <end position="442"/>
    </location>
</feature>
<dbReference type="SUPFAM" id="SSF56935">
    <property type="entry name" value="Porins"/>
    <property type="match status" value="1"/>
</dbReference>
<sequence>MTKGILSVTFSFIFFLVCVSLDAQTQSGAAYGAYSPYSVFGVGDIAKEGSAYNKSMGGVGIANRNRRYINYMNPAAISSIDSSSFMADFGVMEKNVIFDQNLAGRRLRSGNNTFNIYNFVIAFPIYKSSAFMIGVTPFSDVGYDFSSNVTRQDIIGNTNNISHSHFGEGSVYQLFAGGGVTFWKRLSVGAEFIYMFGTLDKASGYDFADASYRDISSGSEMLVRAMTGKFGLQYEQPLGNSLRLTVGATYRLQTNMTGHTTAYEYAELSSVRDTITYNVRNNNQGLKIGDELGVGISLRSGERWSVEFDYLRSDWRNSGMDNPVYTGFVTEGFSSSVSQSFRAGFEIVPNRNDIRYYLRRCTYRAGVYYDESYYRFNGNKVNAVGITFGVTLPVFRLYNGITVGVDLGQRGSLRADMVRERYATISVGFNIHDLWFHKPRYE</sequence>
<dbReference type="EMBL" id="JADIMD010000102">
    <property type="protein sequence ID" value="MBO8474961.1"/>
    <property type="molecule type" value="Genomic_DNA"/>
</dbReference>
<reference evidence="2" key="1">
    <citation type="submission" date="2020-10" db="EMBL/GenBank/DDBJ databases">
        <authorList>
            <person name="Gilroy R."/>
        </authorList>
    </citation>
    <scope>NUCLEOTIDE SEQUENCE</scope>
    <source>
        <strain evidence="2">B1-13419</strain>
    </source>
</reference>
<accession>A0A9D9NIK4</accession>